<name>A1KSW1_NEIMF</name>
<reference evidence="1 2" key="1">
    <citation type="journal article" date="2007" name="PLoS Genet.">
        <title>Meningococcal genetic variation mechanisms viewed through comparative analysis of serogroup C strain FAM18.</title>
        <authorList>
            <person name="Bentley S.D."/>
            <person name="Vernikos G.S."/>
            <person name="Snyder L.A.S."/>
            <person name="Churcher C."/>
            <person name="Arrowsmith C."/>
            <person name="Chillingworth T."/>
            <person name="Cronin A."/>
            <person name="Davis P.H."/>
            <person name="Holroyd N.E."/>
            <person name="Jagels K."/>
            <person name="Maddison M."/>
            <person name="Moule S."/>
            <person name="Rabbinowitsch E."/>
            <person name="Sharp S."/>
            <person name="Unwin L."/>
            <person name="Whitehead S."/>
            <person name="Quail M.A."/>
            <person name="Achtman M."/>
            <person name="Barrell B."/>
            <person name="Saunders N.J."/>
            <person name="Parkhill J."/>
        </authorList>
    </citation>
    <scope>NUCLEOTIDE SEQUENCE [LARGE SCALE GENOMIC DNA]</scope>
    <source>
        <strain evidence="2">ATCC 700532 / DSM 15464 / FAM18</strain>
    </source>
</reference>
<proteinExistence type="predicted"/>
<dbReference type="EMBL" id="AM421808">
    <property type="protein sequence ID" value="CAM09942.1"/>
    <property type="molecule type" value="Genomic_DNA"/>
</dbReference>
<dbReference type="SUPFAM" id="SSF52141">
    <property type="entry name" value="Uracil-DNA glycosylase-like"/>
    <property type="match status" value="1"/>
</dbReference>
<organism evidence="1 2">
    <name type="scientific">Neisseria meningitidis serogroup C / serotype 2a (strain ATCC 700532 / DSM 15464 / FAM18)</name>
    <dbReference type="NCBI Taxonomy" id="272831"/>
    <lineage>
        <taxon>Bacteria</taxon>
        <taxon>Pseudomonadati</taxon>
        <taxon>Pseudomonadota</taxon>
        <taxon>Betaproteobacteria</taxon>
        <taxon>Neisseriales</taxon>
        <taxon>Neisseriaceae</taxon>
        <taxon>Neisseria</taxon>
    </lineage>
</organism>
<dbReference type="InterPro" id="IPR036895">
    <property type="entry name" value="Uracil-DNA_glycosylase-like_sf"/>
</dbReference>
<evidence type="ECO:0000313" key="1">
    <source>
        <dbReference type="EMBL" id="CAM09942.1"/>
    </source>
</evidence>
<accession>A1KSW1</accession>
<protein>
    <recommendedName>
        <fullName evidence="3">DNA glycosylase</fullName>
    </recommendedName>
</protein>
<dbReference type="CDD" id="cd10032">
    <property type="entry name" value="UDG-F6_HDG"/>
    <property type="match status" value="1"/>
</dbReference>
<sequence length="238" mass="26209">MIMLFEGLPCLAVWCKNRLSAVLPVGGLNVSENLLEIETHPFDSVLPPKAAVMMMGTFPPKEDKRAMQFHYPNFQNDMWRVYGLVFFGDADYFKVPSNGEAAHSEKAFDAEKIKAFLHERGIASCPTVLKAVRQHGNASDKFLKVVETVDLAAVLAKIPECRHICTTGGKATEILLDIQGGGIKMPKTGETVPFPFAGRDLTLTRLPSTSRAYPLSLAKKAAAYRAFFEMAGLCEKQL</sequence>
<dbReference type="Gene3D" id="3.40.470.10">
    <property type="entry name" value="Uracil-DNA glycosylase-like domain"/>
    <property type="match status" value="1"/>
</dbReference>
<dbReference type="AlphaFoldDB" id="A1KSW1"/>
<evidence type="ECO:0000313" key="2">
    <source>
        <dbReference type="Proteomes" id="UP000002286"/>
    </source>
</evidence>
<dbReference type="HOGENOM" id="CLU_102538_0_0_4"/>
<dbReference type="KEGG" id="nmc:NMC0649"/>
<evidence type="ECO:0008006" key="3">
    <source>
        <dbReference type="Google" id="ProtNLM"/>
    </source>
</evidence>
<gene>
    <name evidence="1" type="ordered locus">NMC0649</name>
</gene>
<dbReference type="Proteomes" id="UP000002286">
    <property type="component" value="Chromosome"/>
</dbReference>